<dbReference type="InterPro" id="IPR039426">
    <property type="entry name" value="TonB-dep_rcpt-like"/>
</dbReference>
<name>A0ABV2ICW4_9HYPH</name>
<keyword evidence="20" id="KW-1185">Reference proteome</keyword>
<organism evidence="19 20">
    <name type="scientific">Martelella mangrovi</name>
    <dbReference type="NCBI Taxonomy" id="1397477"/>
    <lineage>
        <taxon>Bacteria</taxon>
        <taxon>Pseudomonadati</taxon>
        <taxon>Pseudomonadota</taxon>
        <taxon>Alphaproteobacteria</taxon>
        <taxon>Hyphomicrobiales</taxon>
        <taxon>Aurantimonadaceae</taxon>
        <taxon>Martelella</taxon>
    </lineage>
</organism>
<reference evidence="19 20" key="1">
    <citation type="submission" date="2024-06" db="EMBL/GenBank/DDBJ databases">
        <title>Genomic Encyclopedia of Type Strains, Phase IV (KMG-IV): sequencing the most valuable type-strain genomes for metagenomic binning, comparative biology and taxonomic classification.</title>
        <authorList>
            <person name="Goeker M."/>
        </authorList>
    </citation>
    <scope>NUCLEOTIDE SEQUENCE [LARGE SCALE GENOMIC DNA]</scope>
    <source>
        <strain evidence="19 20">DSM 28102</strain>
    </source>
</reference>
<keyword evidence="9" id="KW-0406">Ion transport</keyword>
<keyword evidence="7 16" id="KW-0732">Signal</keyword>
<keyword evidence="12 19" id="KW-0675">Receptor</keyword>
<dbReference type="CDD" id="cd01347">
    <property type="entry name" value="ligand_gated_channel"/>
    <property type="match status" value="1"/>
</dbReference>
<feature type="signal peptide" evidence="16">
    <location>
        <begin position="1"/>
        <end position="34"/>
    </location>
</feature>
<keyword evidence="3 14" id="KW-0813">Transport</keyword>
<feature type="domain" description="TonB-dependent receptor-like beta-barrel" evidence="17">
    <location>
        <begin position="249"/>
        <end position="691"/>
    </location>
</feature>
<keyword evidence="5" id="KW-0410">Iron transport</keyword>
<dbReference type="Gene3D" id="2.40.170.20">
    <property type="entry name" value="TonB-dependent receptor, beta-barrel domain"/>
    <property type="match status" value="1"/>
</dbReference>
<keyword evidence="11 14" id="KW-0472">Membrane</keyword>
<keyword evidence="10 15" id="KW-0798">TonB box</keyword>
<evidence type="ECO:0000256" key="2">
    <source>
        <dbReference type="ARBA" id="ARBA00009810"/>
    </source>
</evidence>
<dbReference type="PANTHER" id="PTHR32552:SF68">
    <property type="entry name" value="FERRICHROME OUTER MEMBRANE TRANSPORTER_PHAGE RECEPTOR"/>
    <property type="match status" value="1"/>
</dbReference>
<evidence type="ECO:0000256" key="4">
    <source>
        <dbReference type="ARBA" id="ARBA00022452"/>
    </source>
</evidence>
<evidence type="ECO:0000259" key="18">
    <source>
        <dbReference type="Pfam" id="PF07715"/>
    </source>
</evidence>
<dbReference type="Gene3D" id="2.170.130.10">
    <property type="entry name" value="TonB-dependent receptor, plug domain"/>
    <property type="match status" value="1"/>
</dbReference>
<evidence type="ECO:0000313" key="20">
    <source>
        <dbReference type="Proteomes" id="UP001549164"/>
    </source>
</evidence>
<evidence type="ECO:0000256" key="14">
    <source>
        <dbReference type="PROSITE-ProRule" id="PRU01360"/>
    </source>
</evidence>
<dbReference type="SUPFAM" id="SSF56935">
    <property type="entry name" value="Porins"/>
    <property type="match status" value="1"/>
</dbReference>
<comment type="caution">
    <text evidence="19">The sequence shown here is derived from an EMBL/GenBank/DDBJ whole genome shotgun (WGS) entry which is preliminary data.</text>
</comment>
<gene>
    <name evidence="19" type="ORF">ABID12_002711</name>
</gene>
<evidence type="ECO:0000256" key="15">
    <source>
        <dbReference type="RuleBase" id="RU003357"/>
    </source>
</evidence>
<feature type="chain" id="PRO_5047379293" evidence="16">
    <location>
        <begin position="35"/>
        <end position="721"/>
    </location>
</feature>
<evidence type="ECO:0000256" key="13">
    <source>
        <dbReference type="ARBA" id="ARBA00023237"/>
    </source>
</evidence>
<evidence type="ECO:0000313" key="19">
    <source>
        <dbReference type="EMBL" id="MET3600760.1"/>
    </source>
</evidence>
<evidence type="ECO:0000256" key="8">
    <source>
        <dbReference type="ARBA" id="ARBA00023004"/>
    </source>
</evidence>
<dbReference type="InterPro" id="IPR036942">
    <property type="entry name" value="Beta-barrel_TonB_sf"/>
</dbReference>
<accession>A0ABV2ICW4</accession>
<comment type="subcellular location">
    <subcellularLocation>
        <location evidence="1 14">Cell outer membrane</location>
        <topology evidence="1 14">Multi-pass membrane protein</topology>
    </subcellularLocation>
</comment>
<comment type="similarity">
    <text evidence="2 14 15">Belongs to the TonB-dependent receptor family.</text>
</comment>
<dbReference type="Proteomes" id="UP001549164">
    <property type="component" value="Unassembled WGS sequence"/>
</dbReference>
<evidence type="ECO:0000256" key="12">
    <source>
        <dbReference type="ARBA" id="ARBA00023170"/>
    </source>
</evidence>
<dbReference type="Pfam" id="PF00593">
    <property type="entry name" value="TonB_dep_Rec_b-barrel"/>
    <property type="match status" value="1"/>
</dbReference>
<evidence type="ECO:0000256" key="11">
    <source>
        <dbReference type="ARBA" id="ARBA00023136"/>
    </source>
</evidence>
<evidence type="ECO:0000256" key="9">
    <source>
        <dbReference type="ARBA" id="ARBA00023065"/>
    </source>
</evidence>
<keyword evidence="8" id="KW-0408">Iron</keyword>
<evidence type="ECO:0000259" key="17">
    <source>
        <dbReference type="Pfam" id="PF00593"/>
    </source>
</evidence>
<evidence type="ECO:0000256" key="5">
    <source>
        <dbReference type="ARBA" id="ARBA00022496"/>
    </source>
</evidence>
<keyword evidence="4 14" id="KW-1134">Transmembrane beta strand</keyword>
<dbReference type="InterPro" id="IPR012910">
    <property type="entry name" value="Plug_dom"/>
</dbReference>
<dbReference type="Pfam" id="PF07715">
    <property type="entry name" value="Plug"/>
    <property type="match status" value="1"/>
</dbReference>
<evidence type="ECO:0000256" key="3">
    <source>
        <dbReference type="ARBA" id="ARBA00022448"/>
    </source>
</evidence>
<evidence type="ECO:0000256" key="1">
    <source>
        <dbReference type="ARBA" id="ARBA00004571"/>
    </source>
</evidence>
<dbReference type="InterPro" id="IPR037066">
    <property type="entry name" value="Plug_dom_sf"/>
</dbReference>
<dbReference type="InterPro" id="IPR010105">
    <property type="entry name" value="TonB_sidphr_rcpt"/>
</dbReference>
<feature type="domain" description="TonB-dependent receptor plug" evidence="18">
    <location>
        <begin position="75"/>
        <end position="177"/>
    </location>
</feature>
<evidence type="ECO:0000256" key="16">
    <source>
        <dbReference type="SAM" id="SignalP"/>
    </source>
</evidence>
<keyword evidence="6 14" id="KW-0812">Transmembrane</keyword>
<keyword evidence="13 14" id="KW-0998">Cell outer membrane</keyword>
<protein>
    <submittedName>
        <fullName evidence="19">Iron complex outermembrane receptor protein</fullName>
    </submittedName>
</protein>
<dbReference type="RefSeq" id="WP_354434641.1">
    <property type="nucleotide sequence ID" value="NZ_JBEPLY010000009.1"/>
</dbReference>
<proteinExistence type="inferred from homology"/>
<evidence type="ECO:0000256" key="7">
    <source>
        <dbReference type="ARBA" id="ARBA00022729"/>
    </source>
</evidence>
<dbReference type="NCBIfam" id="TIGR01783">
    <property type="entry name" value="TonB-siderophor"/>
    <property type="match status" value="1"/>
</dbReference>
<dbReference type="EMBL" id="JBEPLY010000009">
    <property type="protein sequence ID" value="MET3600760.1"/>
    <property type="molecule type" value="Genomic_DNA"/>
</dbReference>
<dbReference type="InterPro" id="IPR000531">
    <property type="entry name" value="Beta-barrel_TonB"/>
</dbReference>
<evidence type="ECO:0000256" key="6">
    <source>
        <dbReference type="ARBA" id="ARBA00022692"/>
    </source>
</evidence>
<dbReference type="PROSITE" id="PS52016">
    <property type="entry name" value="TONB_DEPENDENT_REC_3"/>
    <property type="match status" value="1"/>
</dbReference>
<dbReference type="PANTHER" id="PTHR32552">
    <property type="entry name" value="FERRICHROME IRON RECEPTOR-RELATED"/>
    <property type="match status" value="1"/>
</dbReference>
<sequence>MRDCKRNVSARFGVRLLVSTVSLIAMSAGGQALAQQATQEKDTTVLDPVTVTTTGGAEGYVAYDTTTGSKTGTPIAETPQSVNAVTAEEMKDRAVSTTTEAIEYSPGVFASTSAISQRFDYFSIRGFDATNSGIMLDGLNSTTVQSYVRYQPYGMEEIDVLSGPSSVLYGAGSLGGVVNAISKKPLDEPYHEIGIQAGSHDRLEARFDFSGPMNEDGTLLYRLVGLGRLADTQFDYVPDDTGYFAPSFTWQPNADTSLTVLGSYSRDEFGPPRPFLPIQGTLLPNPNGPIPWNTYLDGSDLDNHNEQFNLGYDFDHAFNDVWSFHSAGRYTRNDLFTQTLSGMGLESDMRTLNRTAYEFSIVGDIFALDNNAKAEWQAGPWEGTNVFGVAYRNTAEDYWLNYGPADPVDIYNPTYNGQFSAPTPVTSTDQTSDGLGLYSANTFIYDDMFAIDLAGRQDWNWVKTDNRLNGTSSKQDDDAFTYRAGLTYLSDWNVNPYVSYATSFDPQLGTDFYGNTFKPTTGKQIEVGAKYEPDAFEGLFTVAYYHLVQENVKTPDPDNDLNTIQTGEVTANGIELSASANVTPNFEFLASYSYNHQEITSTTNPLAAGKRPTGVPEHMASLWMNYTFDYGALNGLSLGAGVRYVGETYADTANTITVPDFALVDAALSYDFGARNPDLEGLNLAVNASNLFDKHYYSGCSARSCSQGFDRMVKATLTYNW</sequence>
<evidence type="ECO:0000256" key="10">
    <source>
        <dbReference type="ARBA" id="ARBA00023077"/>
    </source>
</evidence>